<feature type="compositionally biased region" description="Gly residues" evidence="7">
    <location>
        <begin position="216"/>
        <end position="228"/>
    </location>
</feature>
<feature type="region of interest" description="Disordered" evidence="7">
    <location>
        <begin position="159"/>
        <end position="182"/>
    </location>
</feature>
<evidence type="ECO:0000256" key="4">
    <source>
        <dbReference type="ARBA" id="ARBA00023136"/>
    </source>
</evidence>
<dbReference type="GO" id="GO:0072384">
    <property type="term" value="P:organelle transport along microtubule"/>
    <property type="evidence" value="ECO:0007669"/>
    <property type="project" value="TreeGrafter"/>
</dbReference>
<dbReference type="OrthoDB" id="10035640at2759"/>
<name>A0A9P3M0A6_9FUNG</name>
<keyword evidence="5" id="KW-0458">Lysosome</keyword>
<feature type="compositionally biased region" description="Pro residues" evidence="7">
    <location>
        <begin position="370"/>
        <end position="380"/>
    </location>
</feature>
<keyword evidence="6" id="KW-0449">Lipoprotein</keyword>
<dbReference type="GO" id="GO:0032418">
    <property type="term" value="P:lysosome localization"/>
    <property type="evidence" value="ECO:0007669"/>
    <property type="project" value="InterPro"/>
</dbReference>
<dbReference type="PANTHER" id="PTHR31634">
    <property type="entry name" value="BLOC-1-RELATED COMPLEX SUBUNIT 5"/>
    <property type="match status" value="1"/>
</dbReference>
<keyword evidence="9" id="KW-1185">Reference proteome</keyword>
<comment type="caution">
    <text evidence="8">The sequence shown here is derived from an EMBL/GenBank/DDBJ whole genome shotgun (WGS) entry which is preliminary data.</text>
</comment>
<evidence type="ECO:0000256" key="6">
    <source>
        <dbReference type="ARBA" id="ARBA00023288"/>
    </source>
</evidence>
<gene>
    <name evidence="8" type="ORF">EMPS_09710</name>
</gene>
<dbReference type="GO" id="GO:0099078">
    <property type="term" value="C:BORC complex"/>
    <property type="evidence" value="ECO:0007669"/>
    <property type="project" value="TreeGrafter"/>
</dbReference>
<dbReference type="AlphaFoldDB" id="A0A9P3M0A6"/>
<feature type="region of interest" description="Disordered" evidence="7">
    <location>
        <begin position="197"/>
        <end position="233"/>
    </location>
</feature>
<comment type="similarity">
    <text evidence="2">Belongs to the BORCS5 family.</text>
</comment>
<evidence type="ECO:0000313" key="8">
    <source>
        <dbReference type="EMBL" id="GJJ77351.1"/>
    </source>
</evidence>
<organism evidence="8 9">
    <name type="scientific">Entomortierella parvispora</name>
    <dbReference type="NCBI Taxonomy" id="205924"/>
    <lineage>
        <taxon>Eukaryota</taxon>
        <taxon>Fungi</taxon>
        <taxon>Fungi incertae sedis</taxon>
        <taxon>Mucoromycota</taxon>
        <taxon>Mortierellomycotina</taxon>
        <taxon>Mortierellomycetes</taxon>
        <taxon>Mortierellales</taxon>
        <taxon>Mortierellaceae</taxon>
        <taxon>Entomortierella</taxon>
    </lineage>
</organism>
<feature type="compositionally biased region" description="Low complexity" evidence="7">
    <location>
        <begin position="311"/>
        <end position="328"/>
    </location>
</feature>
<keyword evidence="4" id="KW-0472">Membrane</keyword>
<accession>A0A9P3M0A6</accession>
<feature type="compositionally biased region" description="Polar residues" evidence="7">
    <location>
        <begin position="329"/>
        <end position="338"/>
    </location>
</feature>
<dbReference type="EMBL" id="BQFW01000013">
    <property type="protein sequence ID" value="GJJ77351.1"/>
    <property type="molecule type" value="Genomic_DNA"/>
</dbReference>
<dbReference type="InterPro" id="IPR018780">
    <property type="entry name" value="TBORCS5"/>
</dbReference>
<protein>
    <recommendedName>
        <fullName evidence="3">BLOC-1-related complex subunit 5</fullName>
    </recommendedName>
</protein>
<evidence type="ECO:0000256" key="7">
    <source>
        <dbReference type="SAM" id="MobiDB-lite"/>
    </source>
</evidence>
<dbReference type="Proteomes" id="UP000827284">
    <property type="component" value="Unassembled WGS sequence"/>
</dbReference>
<reference evidence="8" key="2">
    <citation type="journal article" date="2022" name="Microbiol. Resour. Announc.">
        <title>Whole-Genome Sequence of Entomortierella parvispora E1425, a Mucoromycotan Fungus Associated with Burkholderiaceae-Related Endosymbiotic Bacteria.</title>
        <authorList>
            <person name="Herlambang A."/>
            <person name="Guo Y."/>
            <person name="Takashima Y."/>
            <person name="Narisawa K."/>
            <person name="Ohta H."/>
            <person name="Nishizawa T."/>
        </authorList>
    </citation>
    <scope>NUCLEOTIDE SEQUENCE</scope>
    <source>
        <strain evidence="8">E1425</strain>
    </source>
</reference>
<reference evidence="8" key="1">
    <citation type="submission" date="2021-11" db="EMBL/GenBank/DDBJ databases">
        <authorList>
            <person name="Herlambang A."/>
            <person name="Guo Y."/>
            <person name="Takashima Y."/>
            <person name="Nishizawa T."/>
        </authorList>
    </citation>
    <scope>NUCLEOTIDE SEQUENCE</scope>
    <source>
        <strain evidence="8">E1425</strain>
    </source>
</reference>
<evidence type="ECO:0000256" key="5">
    <source>
        <dbReference type="ARBA" id="ARBA00023228"/>
    </source>
</evidence>
<evidence type="ECO:0000256" key="3">
    <source>
        <dbReference type="ARBA" id="ARBA00022300"/>
    </source>
</evidence>
<evidence type="ECO:0000256" key="1">
    <source>
        <dbReference type="ARBA" id="ARBA00004122"/>
    </source>
</evidence>
<feature type="region of interest" description="Disordered" evidence="7">
    <location>
        <begin position="311"/>
        <end position="380"/>
    </location>
</feature>
<proteinExistence type="inferred from homology"/>
<sequence length="380" mass="40306">MEQENYHGIVTVSGQEAQAEDEMLQALRALPRFEPLVVPETPSHFSLSSVFGALSTSQGPKRDTAEVAFNPNVLVDILIQMNTHSKKCALDIQAYQRSLALRMKTLDDYTAEAVHDLIAVQQQAKSHADQLLSVHALAKQADVTKALLANTLQKLQDVSRHLPPTPEDPSGEEPDSSPWPYLDPVTYPTLHHFLHQGTASHLSDPPNFKQPSGLALLGGQGQGHGHGQGQSSAAGASSQYYLAPTGAARSRSPALVSLAPTFSIPKASPSMALASNSTGATLSAFTASSSSSSSSPLHKVGRDQASLDSLASYTSSSSSSIRKSQTTTGQWPPTNQNAVAIAIASPQPTTSNAPRASDNLRRLASQAGSHPPPPHPHYWE</sequence>
<evidence type="ECO:0000256" key="2">
    <source>
        <dbReference type="ARBA" id="ARBA00010235"/>
    </source>
</evidence>
<comment type="subcellular location">
    <subcellularLocation>
        <location evidence="1">Lysosome membrane</location>
        <topology evidence="1">Lipid-anchor</topology>
        <orientation evidence="1">Cytoplasmic side</orientation>
    </subcellularLocation>
</comment>
<dbReference type="PANTHER" id="PTHR31634:SF2">
    <property type="entry name" value="BLOC-1-RELATED COMPLEX SUBUNIT 5"/>
    <property type="match status" value="1"/>
</dbReference>
<evidence type="ECO:0000313" key="9">
    <source>
        <dbReference type="Proteomes" id="UP000827284"/>
    </source>
</evidence>